<keyword evidence="3" id="KW-0804">Transcription</keyword>
<feature type="domain" description="HTH crp-type" evidence="5">
    <location>
        <begin position="173"/>
        <end position="246"/>
    </location>
</feature>
<evidence type="ECO:0000256" key="1">
    <source>
        <dbReference type="ARBA" id="ARBA00023015"/>
    </source>
</evidence>
<dbReference type="CDD" id="cd00038">
    <property type="entry name" value="CAP_ED"/>
    <property type="match status" value="1"/>
</dbReference>
<dbReference type="GO" id="GO:0003677">
    <property type="term" value="F:DNA binding"/>
    <property type="evidence" value="ECO:0007669"/>
    <property type="project" value="UniProtKB-KW"/>
</dbReference>
<feature type="compositionally biased region" description="Basic and acidic residues" evidence="4">
    <location>
        <begin position="17"/>
        <end position="26"/>
    </location>
</feature>
<dbReference type="InterPro" id="IPR036388">
    <property type="entry name" value="WH-like_DNA-bd_sf"/>
</dbReference>
<sequence>MSPSAPELRRTASPAENSRHGGKDSEWSGCNTCPLRDQGFCSVLQRDHKSFPEVTPRENTVRARQHIYRAKDKARHMAIIREGVAFRYVTVTDGRRQILSFGMPGEFISASFVVRDAAYFSVQALTPVRLCLFEKTELQQFIHSDPAALRSFLEICISEKENREAQIVDLGRRTSEERIARFLLHMATRSGWKGESGFSFTFPIRQQHIADMLGLTQVHVSRVISKFRRSALIVLGASTLKIADAYALRQAAGGRDV</sequence>
<evidence type="ECO:0000259" key="5">
    <source>
        <dbReference type="PROSITE" id="PS51063"/>
    </source>
</evidence>
<keyword evidence="7" id="KW-1185">Reference proteome</keyword>
<accession>A0A6N6VL40</accession>
<evidence type="ECO:0000256" key="2">
    <source>
        <dbReference type="ARBA" id="ARBA00023125"/>
    </source>
</evidence>
<gene>
    <name evidence="6" type="ORF">F2P47_06250</name>
</gene>
<protein>
    <submittedName>
        <fullName evidence="6">Helix-turn-helix domain-containing protein</fullName>
    </submittedName>
</protein>
<dbReference type="InterPro" id="IPR050397">
    <property type="entry name" value="Env_Response_Regulators"/>
</dbReference>
<dbReference type="InterPro" id="IPR012318">
    <property type="entry name" value="HTH_CRP"/>
</dbReference>
<feature type="region of interest" description="Disordered" evidence="4">
    <location>
        <begin position="1"/>
        <end position="28"/>
    </location>
</feature>
<dbReference type="SUPFAM" id="SSF51206">
    <property type="entry name" value="cAMP-binding domain-like"/>
    <property type="match status" value="1"/>
</dbReference>
<dbReference type="GO" id="GO:0003700">
    <property type="term" value="F:DNA-binding transcription factor activity"/>
    <property type="evidence" value="ECO:0007669"/>
    <property type="project" value="TreeGrafter"/>
</dbReference>
<evidence type="ECO:0000313" key="6">
    <source>
        <dbReference type="EMBL" id="KAB7741340.1"/>
    </source>
</evidence>
<dbReference type="PANTHER" id="PTHR24567">
    <property type="entry name" value="CRP FAMILY TRANSCRIPTIONAL REGULATORY PROTEIN"/>
    <property type="match status" value="1"/>
</dbReference>
<proteinExistence type="predicted"/>
<dbReference type="Pfam" id="PF13545">
    <property type="entry name" value="HTH_Crp_2"/>
    <property type="match status" value="1"/>
</dbReference>
<organism evidence="6 7">
    <name type="scientific">Parvibaculum sedimenti</name>
    <dbReference type="NCBI Taxonomy" id="2608632"/>
    <lineage>
        <taxon>Bacteria</taxon>
        <taxon>Pseudomonadati</taxon>
        <taxon>Pseudomonadota</taxon>
        <taxon>Alphaproteobacteria</taxon>
        <taxon>Hyphomicrobiales</taxon>
        <taxon>Parvibaculaceae</taxon>
        <taxon>Parvibaculum</taxon>
    </lineage>
</organism>
<dbReference type="PANTHER" id="PTHR24567:SF68">
    <property type="entry name" value="DNA-BINDING TRANSCRIPTIONAL DUAL REGULATOR CRP"/>
    <property type="match status" value="1"/>
</dbReference>
<dbReference type="InterPro" id="IPR036390">
    <property type="entry name" value="WH_DNA-bd_sf"/>
</dbReference>
<name>A0A6N6VL40_9HYPH</name>
<reference evidence="6 7" key="1">
    <citation type="submission" date="2019-09" db="EMBL/GenBank/DDBJ databases">
        <title>Parvibaculum sedimenti sp. nov., isolated from sediment.</title>
        <authorList>
            <person name="Wang Y."/>
        </authorList>
    </citation>
    <scope>NUCLEOTIDE SEQUENCE [LARGE SCALE GENOMIC DNA]</scope>
    <source>
        <strain evidence="6 7">HXT-9</strain>
    </source>
</reference>
<evidence type="ECO:0000256" key="4">
    <source>
        <dbReference type="SAM" id="MobiDB-lite"/>
    </source>
</evidence>
<keyword evidence="2" id="KW-0238">DNA-binding</keyword>
<dbReference type="GO" id="GO:0005829">
    <property type="term" value="C:cytosol"/>
    <property type="evidence" value="ECO:0007669"/>
    <property type="project" value="TreeGrafter"/>
</dbReference>
<dbReference type="Gene3D" id="1.10.10.10">
    <property type="entry name" value="Winged helix-like DNA-binding domain superfamily/Winged helix DNA-binding domain"/>
    <property type="match status" value="1"/>
</dbReference>
<dbReference type="AlphaFoldDB" id="A0A6N6VL40"/>
<dbReference type="EMBL" id="WESC01000004">
    <property type="protein sequence ID" value="KAB7741340.1"/>
    <property type="molecule type" value="Genomic_DNA"/>
</dbReference>
<dbReference type="InterPro" id="IPR014710">
    <property type="entry name" value="RmlC-like_jellyroll"/>
</dbReference>
<dbReference type="InterPro" id="IPR018490">
    <property type="entry name" value="cNMP-bd_dom_sf"/>
</dbReference>
<dbReference type="SMART" id="SM00419">
    <property type="entry name" value="HTH_CRP"/>
    <property type="match status" value="1"/>
</dbReference>
<dbReference type="SUPFAM" id="SSF46785">
    <property type="entry name" value="Winged helix' DNA-binding domain"/>
    <property type="match status" value="1"/>
</dbReference>
<dbReference type="RefSeq" id="WP_152215331.1">
    <property type="nucleotide sequence ID" value="NZ_JBAQYD010000265.1"/>
</dbReference>
<dbReference type="Proteomes" id="UP000468901">
    <property type="component" value="Unassembled WGS sequence"/>
</dbReference>
<evidence type="ECO:0000313" key="7">
    <source>
        <dbReference type="Proteomes" id="UP000468901"/>
    </source>
</evidence>
<evidence type="ECO:0000256" key="3">
    <source>
        <dbReference type="ARBA" id="ARBA00023163"/>
    </source>
</evidence>
<dbReference type="Gene3D" id="2.60.120.10">
    <property type="entry name" value="Jelly Rolls"/>
    <property type="match status" value="1"/>
</dbReference>
<dbReference type="InterPro" id="IPR000595">
    <property type="entry name" value="cNMP-bd_dom"/>
</dbReference>
<comment type="caution">
    <text evidence="6">The sequence shown here is derived from an EMBL/GenBank/DDBJ whole genome shotgun (WGS) entry which is preliminary data.</text>
</comment>
<keyword evidence="1" id="KW-0805">Transcription regulation</keyword>
<dbReference type="PROSITE" id="PS51063">
    <property type="entry name" value="HTH_CRP_2"/>
    <property type="match status" value="1"/>
</dbReference>
<dbReference type="Pfam" id="PF00027">
    <property type="entry name" value="cNMP_binding"/>
    <property type="match status" value="1"/>
</dbReference>